<sequence length="469" mass="55897">KIQLYYLGYLLNENISKDLSNVLTNINQILNNDSNNELLLLIRCKIHIELNKYYEAIVDLDMLFGGKYKKYYYKAFSYIHLLRKHSDFWSYLCKVREIDKCDFTKLGIINEFSKYMYKEKEVYFISNLTNLDSELCQFQESDISSLSGLVLCSKNEKFCLYLPTLCNDPAHFFIYKINVKKILSKDCFIKFIYYVRYDNQSEHILKHEDEGLGWIEYQSLTYKLNGVQILIEINSIEMQMDYVRYGGSSTRKITPMGYLLPDYHQFLSNVPETFKDNGYKAFSCIQYIHLLQKHSDFWSYLYKVCKIDKCDFTKLGIIKEFSKYMYNEKEVYFISNLTNLNSELCQFQERDIRSLSGLKYGQSEHMLKHEDVSKLEGLGWIEYQNLKYNLFNFQLSIEINSIEMQIDYVRHGDESTRKINLIPNMSLMGYLLPDYHQFFSNVPETFKDKYFSRKEMENLLDLNDILSIL</sequence>
<dbReference type="AlphaFoldDB" id="A0A2I1G532"/>
<organism evidence="1 2">
    <name type="scientific">Rhizophagus irregularis</name>
    <dbReference type="NCBI Taxonomy" id="588596"/>
    <lineage>
        <taxon>Eukaryota</taxon>
        <taxon>Fungi</taxon>
        <taxon>Fungi incertae sedis</taxon>
        <taxon>Mucoromycota</taxon>
        <taxon>Glomeromycotina</taxon>
        <taxon>Glomeromycetes</taxon>
        <taxon>Glomerales</taxon>
        <taxon>Glomeraceae</taxon>
        <taxon>Rhizophagus</taxon>
    </lineage>
</organism>
<keyword evidence="2" id="KW-1185">Reference proteome</keyword>
<evidence type="ECO:0000313" key="1">
    <source>
        <dbReference type="EMBL" id="PKY41706.1"/>
    </source>
</evidence>
<accession>A0A2I1G532</accession>
<reference evidence="1 2" key="1">
    <citation type="submission" date="2015-10" db="EMBL/GenBank/DDBJ databases">
        <title>Genome analyses suggest a sexual origin of heterokaryosis in a supposedly ancient asexual fungus.</title>
        <authorList>
            <person name="Ropars J."/>
            <person name="Sedzielewska K."/>
            <person name="Noel J."/>
            <person name="Charron P."/>
            <person name="Farinelli L."/>
            <person name="Marton T."/>
            <person name="Kruger M."/>
            <person name="Pelin A."/>
            <person name="Brachmann A."/>
            <person name="Corradi N."/>
        </authorList>
    </citation>
    <scope>NUCLEOTIDE SEQUENCE [LARGE SCALE GENOMIC DNA]</scope>
    <source>
        <strain evidence="1 2">A4</strain>
    </source>
</reference>
<evidence type="ECO:0000313" key="2">
    <source>
        <dbReference type="Proteomes" id="UP000234323"/>
    </source>
</evidence>
<proteinExistence type="predicted"/>
<dbReference type="EMBL" id="LLXI01000162">
    <property type="protein sequence ID" value="PKY41706.1"/>
    <property type="molecule type" value="Genomic_DNA"/>
</dbReference>
<dbReference type="Proteomes" id="UP000234323">
    <property type="component" value="Unassembled WGS sequence"/>
</dbReference>
<dbReference type="VEuPathDB" id="FungiDB:RhiirA1_475601"/>
<name>A0A2I1G532_9GLOM</name>
<protein>
    <submittedName>
        <fullName evidence="1">Uncharacterized protein</fullName>
    </submittedName>
</protein>
<feature type="non-terminal residue" evidence="1">
    <location>
        <position position="1"/>
    </location>
</feature>
<comment type="caution">
    <text evidence="1">The sequence shown here is derived from an EMBL/GenBank/DDBJ whole genome shotgun (WGS) entry which is preliminary data.</text>
</comment>
<gene>
    <name evidence="1" type="ORF">RhiirA4_455352</name>
</gene>